<name>A0A4R0INH0_9ACTN</name>
<keyword evidence="2" id="KW-1185">Reference proteome</keyword>
<evidence type="ECO:0000313" key="1">
    <source>
        <dbReference type="EMBL" id="TCC33894.1"/>
    </source>
</evidence>
<dbReference type="OrthoDB" id="121439at2"/>
<dbReference type="EMBL" id="SJKD01000019">
    <property type="protein sequence ID" value="TCC33894.1"/>
    <property type="molecule type" value="Genomic_DNA"/>
</dbReference>
<evidence type="ECO:0000313" key="2">
    <source>
        <dbReference type="Proteomes" id="UP000293342"/>
    </source>
</evidence>
<gene>
    <name evidence="1" type="ORF">E0H75_42310</name>
</gene>
<dbReference type="Proteomes" id="UP000293342">
    <property type="component" value="Unassembled WGS sequence"/>
</dbReference>
<accession>A0A4R0INH0</accession>
<dbReference type="AlphaFoldDB" id="A0A4R0INH0"/>
<protein>
    <submittedName>
        <fullName evidence="1">DNA-binding protein</fullName>
    </submittedName>
</protein>
<sequence length="97" mass="10625">MGTMMVAVNPGIEKLFERYGDECLTPEQVGEALGLEASSVRRQLRAAELPGYRLGTGAKAQWRLVKSEVIAVLRTRWNQDQHLDPQATVAATAGSKE</sequence>
<comment type="caution">
    <text evidence="1">The sequence shown here is derived from an EMBL/GenBank/DDBJ whole genome shotgun (WGS) entry which is preliminary data.</text>
</comment>
<organism evidence="1 2">
    <name type="scientific">Kribbella capetownensis</name>
    <dbReference type="NCBI Taxonomy" id="1572659"/>
    <lineage>
        <taxon>Bacteria</taxon>
        <taxon>Bacillati</taxon>
        <taxon>Actinomycetota</taxon>
        <taxon>Actinomycetes</taxon>
        <taxon>Propionibacteriales</taxon>
        <taxon>Kribbellaceae</taxon>
        <taxon>Kribbella</taxon>
    </lineage>
</organism>
<keyword evidence="1" id="KW-0238">DNA-binding</keyword>
<dbReference type="RefSeq" id="WP_131519381.1">
    <property type="nucleotide sequence ID" value="NZ_SJKD01000019.1"/>
</dbReference>
<dbReference type="GO" id="GO:0003677">
    <property type="term" value="F:DNA binding"/>
    <property type="evidence" value="ECO:0007669"/>
    <property type="project" value="UniProtKB-KW"/>
</dbReference>
<reference evidence="1 2" key="1">
    <citation type="submission" date="2019-02" db="EMBL/GenBank/DDBJ databases">
        <title>Kribbella capetownensis sp. nov. and Kribbella speibonae sp. nov., isolated from soil.</title>
        <authorList>
            <person name="Curtis S.M."/>
            <person name="Norton I."/>
            <person name="Everest G.J."/>
            <person name="Meyers P.R."/>
        </authorList>
    </citation>
    <scope>NUCLEOTIDE SEQUENCE [LARGE SCALE GENOMIC DNA]</scope>
    <source>
        <strain evidence="1 2">YM53</strain>
    </source>
</reference>
<proteinExistence type="predicted"/>